<proteinExistence type="predicted"/>
<dbReference type="Gene3D" id="3.40.50.2300">
    <property type="match status" value="2"/>
</dbReference>
<dbReference type="EMBL" id="JAEQND010000007">
    <property type="protein sequence ID" value="MBL0426249.1"/>
    <property type="molecule type" value="Genomic_DNA"/>
</dbReference>
<feature type="transmembrane region" description="Helical" evidence="5">
    <location>
        <begin position="158"/>
        <end position="179"/>
    </location>
</feature>
<dbReference type="InterPro" id="IPR004358">
    <property type="entry name" value="Sig_transdc_His_kin-like_C"/>
</dbReference>
<feature type="domain" description="Histidine kinase" evidence="6">
    <location>
        <begin position="201"/>
        <end position="423"/>
    </location>
</feature>
<keyword evidence="3 4" id="KW-0597">Phosphoprotein</keyword>
<dbReference type="CDD" id="cd17546">
    <property type="entry name" value="REC_hyHK_CKI1_RcsC-like"/>
    <property type="match status" value="2"/>
</dbReference>
<feature type="transmembrane region" description="Helical" evidence="5">
    <location>
        <begin position="79"/>
        <end position="96"/>
    </location>
</feature>
<dbReference type="PROSITE" id="PS50109">
    <property type="entry name" value="HIS_KIN"/>
    <property type="match status" value="1"/>
</dbReference>
<dbReference type="PANTHER" id="PTHR43547">
    <property type="entry name" value="TWO-COMPONENT HISTIDINE KINASE"/>
    <property type="match status" value="1"/>
</dbReference>
<dbReference type="InterPro" id="IPR005467">
    <property type="entry name" value="His_kinase_dom"/>
</dbReference>
<dbReference type="SUPFAM" id="SSF52172">
    <property type="entry name" value="CheY-like"/>
    <property type="match status" value="2"/>
</dbReference>
<dbReference type="InterPro" id="IPR036097">
    <property type="entry name" value="HisK_dim/P_sf"/>
</dbReference>
<evidence type="ECO:0000313" key="9">
    <source>
        <dbReference type="Proteomes" id="UP000622707"/>
    </source>
</evidence>
<evidence type="ECO:0000259" key="6">
    <source>
        <dbReference type="PROSITE" id="PS50109"/>
    </source>
</evidence>
<feature type="transmembrane region" description="Helical" evidence="5">
    <location>
        <begin position="116"/>
        <end position="146"/>
    </location>
</feature>
<feature type="modified residue" description="4-aspartylphosphate" evidence="4">
    <location>
        <position position="633"/>
    </location>
</feature>
<dbReference type="SMART" id="SM00387">
    <property type="entry name" value="HATPase_c"/>
    <property type="match status" value="1"/>
</dbReference>
<comment type="caution">
    <text evidence="8">The sequence shown here is derived from an EMBL/GenBank/DDBJ whole genome shotgun (WGS) entry which is preliminary data.</text>
</comment>
<dbReference type="SUPFAM" id="SSF47384">
    <property type="entry name" value="Homodimeric domain of signal transducing histidine kinase"/>
    <property type="match status" value="1"/>
</dbReference>
<keyword evidence="5" id="KW-0812">Transmembrane</keyword>
<evidence type="ECO:0000256" key="2">
    <source>
        <dbReference type="ARBA" id="ARBA00012438"/>
    </source>
</evidence>
<dbReference type="CDD" id="cd00082">
    <property type="entry name" value="HisKA"/>
    <property type="match status" value="1"/>
</dbReference>
<dbReference type="PRINTS" id="PR00344">
    <property type="entry name" value="BCTRLSENSOR"/>
</dbReference>
<dbReference type="SMART" id="SM00448">
    <property type="entry name" value="REC"/>
    <property type="match status" value="2"/>
</dbReference>
<dbReference type="SUPFAM" id="SSF47226">
    <property type="entry name" value="Histidine-containing phosphotransfer domain, HPT domain"/>
    <property type="match status" value="1"/>
</dbReference>
<dbReference type="Proteomes" id="UP000622707">
    <property type="component" value="Unassembled WGS sequence"/>
</dbReference>
<dbReference type="SUPFAM" id="SSF55874">
    <property type="entry name" value="ATPase domain of HSP90 chaperone/DNA topoisomerase II/histidine kinase"/>
    <property type="match status" value="1"/>
</dbReference>
<dbReference type="InterPro" id="IPR011006">
    <property type="entry name" value="CheY-like_superfamily"/>
</dbReference>
<dbReference type="InterPro" id="IPR036890">
    <property type="entry name" value="HATPase_C_sf"/>
</dbReference>
<dbReference type="Gene3D" id="1.20.120.160">
    <property type="entry name" value="HPT domain"/>
    <property type="match status" value="1"/>
</dbReference>
<feature type="transmembrane region" description="Helical" evidence="5">
    <location>
        <begin position="21"/>
        <end position="41"/>
    </location>
</feature>
<evidence type="ECO:0000256" key="4">
    <source>
        <dbReference type="PROSITE-ProRule" id="PRU00169"/>
    </source>
</evidence>
<protein>
    <recommendedName>
        <fullName evidence="2">histidine kinase</fullName>
        <ecNumber evidence="2">2.7.13.3</ecNumber>
    </recommendedName>
</protein>
<keyword evidence="5" id="KW-1133">Transmembrane helix</keyword>
<dbReference type="PROSITE" id="PS50110">
    <property type="entry name" value="RESPONSE_REGULATORY"/>
    <property type="match status" value="2"/>
</dbReference>
<evidence type="ECO:0000256" key="5">
    <source>
        <dbReference type="SAM" id="Phobius"/>
    </source>
</evidence>
<keyword evidence="5" id="KW-0472">Membrane</keyword>
<feature type="modified residue" description="4-aspartylphosphate" evidence="4">
    <location>
        <position position="495"/>
    </location>
</feature>
<evidence type="ECO:0000256" key="3">
    <source>
        <dbReference type="ARBA" id="ARBA00022553"/>
    </source>
</evidence>
<evidence type="ECO:0000256" key="1">
    <source>
        <dbReference type="ARBA" id="ARBA00000085"/>
    </source>
</evidence>
<evidence type="ECO:0000259" key="7">
    <source>
        <dbReference type="PROSITE" id="PS50110"/>
    </source>
</evidence>
<dbReference type="Gene3D" id="3.30.565.10">
    <property type="entry name" value="Histidine kinase-like ATPase, C-terminal domain"/>
    <property type="match status" value="1"/>
</dbReference>
<gene>
    <name evidence="8" type="ORF">JI746_14130</name>
</gene>
<dbReference type="Gene3D" id="1.10.287.130">
    <property type="match status" value="1"/>
</dbReference>
<name>A0ABS1JPQ0_9BURK</name>
<evidence type="ECO:0000313" key="8">
    <source>
        <dbReference type="EMBL" id="MBL0426249.1"/>
    </source>
</evidence>
<feature type="domain" description="Response regulatory" evidence="7">
    <location>
        <begin position="584"/>
        <end position="700"/>
    </location>
</feature>
<dbReference type="InterPro" id="IPR001789">
    <property type="entry name" value="Sig_transdc_resp-reg_receiver"/>
</dbReference>
<organism evidence="8 9">
    <name type="scientific">Ramlibacter alkalitolerans</name>
    <dbReference type="NCBI Taxonomy" id="2039631"/>
    <lineage>
        <taxon>Bacteria</taxon>
        <taxon>Pseudomonadati</taxon>
        <taxon>Pseudomonadota</taxon>
        <taxon>Betaproteobacteria</taxon>
        <taxon>Burkholderiales</taxon>
        <taxon>Comamonadaceae</taxon>
        <taxon>Ramlibacter</taxon>
    </lineage>
</organism>
<dbReference type="InterPro" id="IPR003594">
    <property type="entry name" value="HATPase_dom"/>
</dbReference>
<feature type="domain" description="Response regulatory" evidence="7">
    <location>
        <begin position="446"/>
        <end position="564"/>
    </location>
</feature>
<feature type="transmembrane region" description="Helical" evidence="5">
    <location>
        <begin position="53"/>
        <end position="72"/>
    </location>
</feature>
<dbReference type="InterPro" id="IPR036641">
    <property type="entry name" value="HPT_dom_sf"/>
</dbReference>
<dbReference type="InterPro" id="IPR003661">
    <property type="entry name" value="HisK_dim/P_dom"/>
</dbReference>
<comment type="catalytic activity">
    <reaction evidence="1">
        <text>ATP + protein L-histidine = ADP + protein N-phospho-L-histidine.</text>
        <dbReference type="EC" id="2.7.13.3"/>
    </reaction>
</comment>
<accession>A0ABS1JPQ0</accession>
<dbReference type="RefSeq" id="WP_201690301.1">
    <property type="nucleotide sequence ID" value="NZ_JAEQND010000007.1"/>
</dbReference>
<dbReference type="PANTHER" id="PTHR43547:SF2">
    <property type="entry name" value="HYBRID SIGNAL TRANSDUCTION HISTIDINE KINASE C"/>
    <property type="match status" value="1"/>
</dbReference>
<reference evidence="8 9" key="1">
    <citation type="journal article" date="2017" name="Int. J. Syst. Evol. Microbiol.">
        <title>Ramlibacter alkalitolerans sp. nov., alkali-tolerant bacterium isolated from soil of ginseng.</title>
        <authorList>
            <person name="Lee D.H."/>
            <person name="Cha C.J."/>
        </authorList>
    </citation>
    <scope>NUCLEOTIDE SEQUENCE [LARGE SCALE GENOMIC DNA]</scope>
    <source>
        <strain evidence="8 9">KACC 19305</strain>
    </source>
</reference>
<sequence length="841" mass="92182">MLRDLFRSFAAALRASTKASGRSMIVASAVGTAIYTGYGILWLYVTPVEYESFGLRSIGVLLCLAVCLSPRWPARARPLLPWVWFAAVLYALPFYSTYQLLGSNYSVLRSMLEVTMVFFVIVIFPHYLLALVNIGAGIALGVLAGWLTIPHFDTLNHAIVKSVHVQAMVYSVAAGLLFMRNNLKALLGQQRVETLQDLAGSIAHELRNPLGQLRYRLESISRNLPRPTADGRDVAMPVRELDAVYKELTQGKLAIDRGMQMIAMTLDEIHSKPPDTSNMRYLSAERTTRKAVDEFGYESPTHRLRVDLRVAEDFVFKGDETRYIFILFNLLKNALHYFGDHPRARVTITVGGQCVTFEDTGPGMTSDVLAHVFESFQTSGKADGTGLGLSFCKRTMLAFGGDIACESEPDQFTRFVLRFPVVAPADIAAHEARVLEQARMAFAGKRVLVVDDVAALRKTTRCMLEPLGVQVAEAENGQQALDVLSQGPFDAMVLDVSMPVLDGYATAESIRAGRIPGMARLPIVAYTAESPYVARAKLERVSVDALVHKQCSQVELVEALTRAYDHARRGEDTDLAAAGLAGKTILLVDDQEFNRRYLRLLLEERRIEVVEASDGAAALKMLELVAVDAIITDIHMPVLDGFGLARAVGASALSPKPVLIALSARDDQTALANARAAGIGALVSKPAEPGELLGALARQLAARPEAPLSPRETKPATPDAAAKELLNFNRLESLRRIGMIDEAVPEALQATRVLLGKLQDPVARRDLESARELLHSLIGICGDVGAHALHQKMRSTYALLIEHQQWPATGWHEEVLDLLVHTGRAIQERYLQQMEPTAGLQ</sequence>
<dbReference type="Pfam" id="PF00072">
    <property type="entry name" value="Response_reg"/>
    <property type="match status" value="2"/>
</dbReference>
<dbReference type="EC" id="2.7.13.3" evidence="2"/>
<dbReference type="Pfam" id="PF02518">
    <property type="entry name" value="HATPase_c"/>
    <property type="match status" value="1"/>
</dbReference>
<keyword evidence="9" id="KW-1185">Reference proteome</keyword>